<evidence type="ECO:0000313" key="2">
    <source>
        <dbReference type="EMBL" id="MFC7747884.1"/>
    </source>
</evidence>
<dbReference type="EMBL" id="JBHTGR010000056">
    <property type="protein sequence ID" value="MFC7747884.1"/>
    <property type="molecule type" value="Genomic_DNA"/>
</dbReference>
<keyword evidence="1" id="KW-1133">Transmembrane helix</keyword>
<gene>
    <name evidence="2" type="ORF">ACFQU8_11865</name>
</gene>
<sequence length="64" mass="6728">MLNIKTIDRALLAGLAAGIAAFIMAFFFPDTSKFISIIIGALAACAGYMIGDKLFAGDDQTKGR</sequence>
<dbReference type="RefSeq" id="WP_382360402.1">
    <property type="nucleotide sequence ID" value="NZ_JBHTGR010000056.1"/>
</dbReference>
<evidence type="ECO:0000256" key="1">
    <source>
        <dbReference type="SAM" id="Phobius"/>
    </source>
</evidence>
<accession>A0ABW2UVM1</accession>
<comment type="caution">
    <text evidence="2">The sequence shown here is derived from an EMBL/GenBank/DDBJ whole genome shotgun (WGS) entry which is preliminary data.</text>
</comment>
<name>A0ABW2UVM1_9BACI</name>
<evidence type="ECO:0000313" key="3">
    <source>
        <dbReference type="Proteomes" id="UP001596620"/>
    </source>
</evidence>
<proteinExistence type="predicted"/>
<keyword evidence="1" id="KW-0812">Transmembrane</keyword>
<protein>
    <submittedName>
        <fullName evidence="2">Uncharacterized protein</fullName>
    </submittedName>
</protein>
<feature type="transmembrane region" description="Helical" evidence="1">
    <location>
        <begin position="34"/>
        <end position="55"/>
    </location>
</feature>
<feature type="transmembrane region" description="Helical" evidence="1">
    <location>
        <begin position="7"/>
        <end position="28"/>
    </location>
</feature>
<dbReference type="Proteomes" id="UP001596620">
    <property type="component" value="Unassembled WGS sequence"/>
</dbReference>
<keyword evidence="3" id="KW-1185">Reference proteome</keyword>
<keyword evidence="1" id="KW-0472">Membrane</keyword>
<organism evidence="2 3">
    <name type="scientific">Lentibacillus kimchii</name>
    <dbReference type="NCBI Taxonomy" id="1542911"/>
    <lineage>
        <taxon>Bacteria</taxon>
        <taxon>Bacillati</taxon>
        <taxon>Bacillota</taxon>
        <taxon>Bacilli</taxon>
        <taxon>Bacillales</taxon>
        <taxon>Bacillaceae</taxon>
        <taxon>Lentibacillus</taxon>
    </lineage>
</organism>
<reference evidence="3" key="1">
    <citation type="journal article" date="2019" name="Int. J. Syst. Evol. Microbiol.">
        <title>The Global Catalogue of Microorganisms (GCM) 10K type strain sequencing project: providing services to taxonomists for standard genome sequencing and annotation.</title>
        <authorList>
            <consortium name="The Broad Institute Genomics Platform"/>
            <consortium name="The Broad Institute Genome Sequencing Center for Infectious Disease"/>
            <person name="Wu L."/>
            <person name="Ma J."/>
        </authorList>
    </citation>
    <scope>NUCLEOTIDE SEQUENCE [LARGE SCALE GENOMIC DNA]</scope>
    <source>
        <strain evidence="3">JCM 30234</strain>
    </source>
</reference>